<evidence type="ECO:0000256" key="7">
    <source>
        <dbReference type="SAM" id="Coils"/>
    </source>
</evidence>
<dbReference type="GO" id="GO:0031201">
    <property type="term" value="C:SNARE complex"/>
    <property type="evidence" value="ECO:0007669"/>
    <property type="project" value="TreeGrafter"/>
</dbReference>
<sequence>MNDRLAELKGGVATISPLGGNGYVAAVPAGSDVEMGKRRGSVFASPNFMQEFFDKVNRVKSMVKEVKIAASTIQDLDQQMKMSVQSEKDKEVSDKIQGIVMRTNKVAKACKDLLKGLEDENERAKGTGQLQENEMRIRENLVNTLKRKLADTVKLYQSRQQEYKEATKEKVSRQIRIMKQDATEEEVEEIMRSPGGAEEVFRTAILKSAADPVREAYEAAQNKYNDVVRLEQSVMELHQMFVDFALLTEQQGELLDQIEYQVQAAKEFVETGNEDLGKAIEYQKSIRKKQCCIIVTVIIIIVVILASTGVFGGN</sequence>
<comment type="subcellular location">
    <subcellularLocation>
        <location evidence="1">Membrane</location>
        <topology evidence="1">Single-pass type IV membrane protein</topology>
    </subcellularLocation>
</comment>
<dbReference type="Pfam" id="PF00804">
    <property type="entry name" value="Syntaxin"/>
    <property type="match status" value="1"/>
</dbReference>
<dbReference type="GO" id="GO:0005484">
    <property type="term" value="F:SNAP receptor activity"/>
    <property type="evidence" value="ECO:0007669"/>
    <property type="project" value="InterPro"/>
</dbReference>
<dbReference type="SUPFAM" id="SSF47661">
    <property type="entry name" value="t-snare proteins"/>
    <property type="match status" value="1"/>
</dbReference>
<dbReference type="InterPro" id="IPR010989">
    <property type="entry name" value="SNARE"/>
</dbReference>
<name>A0A7S2S470_9STRA</name>
<dbReference type="SMART" id="SM00503">
    <property type="entry name" value="SynN"/>
    <property type="match status" value="1"/>
</dbReference>
<reference evidence="10" key="1">
    <citation type="submission" date="2021-01" db="EMBL/GenBank/DDBJ databases">
        <authorList>
            <person name="Corre E."/>
            <person name="Pelletier E."/>
            <person name="Niang G."/>
            <person name="Scheremetjew M."/>
            <person name="Finn R."/>
            <person name="Kale V."/>
            <person name="Holt S."/>
            <person name="Cochrane G."/>
            <person name="Meng A."/>
            <person name="Brown T."/>
            <person name="Cohen L."/>
        </authorList>
    </citation>
    <scope>NUCLEOTIDE SEQUENCE</scope>
    <source>
        <strain evidence="10">CCMP1243</strain>
    </source>
</reference>
<evidence type="ECO:0000256" key="1">
    <source>
        <dbReference type="ARBA" id="ARBA00004211"/>
    </source>
</evidence>
<dbReference type="GO" id="GO:0006887">
    <property type="term" value="P:exocytosis"/>
    <property type="evidence" value="ECO:0007669"/>
    <property type="project" value="TreeGrafter"/>
</dbReference>
<dbReference type="PROSITE" id="PS50192">
    <property type="entry name" value="T_SNARE"/>
    <property type="match status" value="1"/>
</dbReference>
<keyword evidence="3 8" id="KW-0812">Transmembrane</keyword>
<evidence type="ECO:0000256" key="5">
    <source>
        <dbReference type="ARBA" id="ARBA00023136"/>
    </source>
</evidence>
<dbReference type="GO" id="GO:0048278">
    <property type="term" value="P:vesicle docking"/>
    <property type="evidence" value="ECO:0007669"/>
    <property type="project" value="TreeGrafter"/>
</dbReference>
<dbReference type="PANTHER" id="PTHR19957:SF307">
    <property type="entry name" value="PROTEIN SSO1-RELATED"/>
    <property type="match status" value="1"/>
</dbReference>
<dbReference type="PANTHER" id="PTHR19957">
    <property type="entry name" value="SYNTAXIN"/>
    <property type="match status" value="1"/>
</dbReference>
<dbReference type="Gene3D" id="1.20.58.70">
    <property type="match status" value="1"/>
</dbReference>
<dbReference type="InterPro" id="IPR000727">
    <property type="entry name" value="T_SNARE_dom"/>
</dbReference>
<feature type="coiled-coil region" evidence="7">
    <location>
        <begin position="107"/>
        <end position="134"/>
    </location>
</feature>
<dbReference type="GO" id="GO:0006886">
    <property type="term" value="P:intracellular protein transport"/>
    <property type="evidence" value="ECO:0007669"/>
    <property type="project" value="InterPro"/>
</dbReference>
<feature type="transmembrane region" description="Helical" evidence="8">
    <location>
        <begin position="291"/>
        <end position="311"/>
    </location>
</feature>
<dbReference type="Gene3D" id="1.20.5.110">
    <property type="match status" value="1"/>
</dbReference>
<accession>A0A7S2S470</accession>
<dbReference type="GO" id="GO:0012505">
    <property type="term" value="C:endomembrane system"/>
    <property type="evidence" value="ECO:0007669"/>
    <property type="project" value="TreeGrafter"/>
</dbReference>
<keyword evidence="5 8" id="KW-0472">Membrane</keyword>
<dbReference type="PROSITE" id="PS00914">
    <property type="entry name" value="SYNTAXIN"/>
    <property type="match status" value="1"/>
</dbReference>
<evidence type="ECO:0000256" key="3">
    <source>
        <dbReference type="ARBA" id="ARBA00022692"/>
    </source>
</evidence>
<keyword evidence="7" id="KW-0175">Coiled coil</keyword>
<evidence type="ECO:0000259" key="9">
    <source>
        <dbReference type="PROSITE" id="PS50192"/>
    </source>
</evidence>
<evidence type="ECO:0000256" key="4">
    <source>
        <dbReference type="ARBA" id="ARBA00022989"/>
    </source>
</evidence>
<feature type="domain" description="T-SNARE coiled-coil homology" evidence="9">
    <location>
        <begin position="217"/>
        <end position="279"/>
    </location>
</feature>
<dbReference type="CDD" id="cd15848">
    <property type="entry name" value="SNARE_syntaxin1-like"/>
    <property type="match status" value="1"/>
</dbReference>
<protein>
    <recommendedName>
        <fullName evidence="9">t-SNARE coiled-coil homology domain-containing protein</fullName>
    </recommendedName>
</protein>
<evidence type="ECO:0000313" key="10">
    <source>
        <dbReference type="EMBL" id="CAD9689023.1"/>
    </source>
</evidence>
<organism evidence="10">
    <name type="scientific">Rhizochromulina marina</name>
    <dbReference type="NCBI Taxonomy" id="1034831"/>
    <lineage>
        <taxon>Eukaryota</taxon>
        <taxon>Sar</taxon>
        <taxon>Stramenopiles</taxon>
        <taxon>Ochrophyta</taxon>
        <taxon>Dictyochophyceae</taxon>
        <taxon>Rhizochromulinales</taxon>
        <taxon>Rhizochromulina</taxon>
    </lineage>
</organism>
<dbReference type="EMBL" id="HBHJ01016495">
    <property type="protein sequence ID" value="CAD9689023.1"/>
    <property type="molecule type" value="Transcribed_RNA"/>
</dbReference>
<dbReference type="GO" id="GO:0005886">
    <property type="term" value="C:plasma membrane"/>
    <property type="evidence" value="ECO:0007669"/>
    <property type="project" value="TreeGrafter"/>
</dbReference>
<dbReference type="GO" id="GO:0000149">
    <property type="term" value="F:SNARE binding"/>
    <property type="evidence" value="ECO:0007669"/>
    <property type="project" value="TreeGrafter"/>
</dbReference>
<evidence type="ECO:0000256" key="6">
    <source>
        <dbReference type="RuleBase" id="RU003858"/>
    </source>
</evidence>
<evidence type="ECO:0000256" key="2">
    <source>
        <dbReference type="ARBA" id="ARBA00009063"/>
    </source>
</evidence>
<evidence type="ECO:0000256" key="8">
    <source>
        <dbReference type="SAM" id="Phobius"/>
    </source>
</evidence>
<dbReference type="InterPro" id="IPR045242">
    <property type="entry name" value="Syntaxin"/>
</dbReference>
<proteinExistence type="inferred from homology"/>
<dbReference type="SMART" id="SM00397">
    <property type="entry name" value="t_SNARE"/>
    <property type="match status" value="1"/>
</dbReference>
<gene>
    <name evidence="10" type="ORF">RMAR1173_LOCUS10969</name>
</gene>
<comment type="similarity">
    <text evidence="2 6">Belongs to the syntaxin family.</text>
</comment>
<dbReference type="AlphaFoldDB" id="A0A7S2S470"/>
<dbReference type="GO" id="GO:0006906">
    <property type="term" value="P:vesicle fusion"/>
    <property type="evidence" value="ECO:0007669"/>
    <property type="project" value="TreeGrafter"/>
</dbReference>
<dbReference type="InterPro" id="IPR006012">
    <property type="entry name" value="Syntaxin/epimorphin_CS"/>
</dbReference>
<keyword evidence="4 8" id="KW-1133">Transmembrane helix</keyword>
<dbReference type="InterPro" id="IPR006011">
    <property type="entry name" value="Syntaxin_N"/>
</dbReference>
<dbReference type="Pfam" id="PF05739">
    <property type="entry name" value="SNARE"/>
    <property type="match status" value="1"/>
</dbReference>